<name>A0ABN9T9P8_9DINO</name>
<organism evidence="3 4">
    <name type="scientific">Prorocentrum cordatum</name>
    <dbReference type="NCBI Taxonomy" id="2364126"/>
    <lineage>
        <taxon>Eukaryota</taxon>
        <taxon>Sar</taxon>
        <taxon>Alveolata</taxon>
        <taxon>Dinophyceae</taxon>
        <taxon>Prorocentrales</taxon>
        <taxon>Prorocentraceae</taxon>
        <taxon>Prorocentrum</taxon>
    </lineage>
</organism>
<feature type="non-terminal residue" evidence="3">
    <location>
        <position position="1"/>
    </location>
</feature>
<feature type="region of interest" description="Disordered" evidence="1">
    <location>
        <begin position="19"/>
        <end position="52"/>
    </location>
</feature>
<accession>A0ABN9T9P8</accession>
<feature type="compositionally biased region" description="Polar residues" evidence="1">
    <location>
        <begin position="37"/>
        <end position="52"/>
    </location>
</feature>
<sequence>DCEDGLDAAVCLLQHLGSEPPASGKLPAATSVPAPSLHTSPEQPGESTRSNSSDVLALFSTLRQKARSADSAGIPWIVPVVALILPVLAFSAVLLGGAFGSPGQAFGEL</sequence>
<dbReference type="EMBL" id="CAUYUJ010014492">
    <property type="protein sequence ID" value="CAK0841907.1"/>
    <property type="molecule type" value="Genomic_DNA"/>
</dbReference>
<keyword evidence="2" id="KW-0472">Membrane</keyword>
<keyword evidence="2" id="KW-1133">Transmembrane helix</keyword>
<evidence type="ECO:0000256" key="1">
    <source>
        <dbReference type="SAM" id="MobiDB-lite"/>
    </source>
</evidence>
<protein>
    <recommendedName>
        <fullName evidence="5">Type II secretion system protein GspF domain-containing protein</fullName>
    </recommendedName>
</protein>
<gene>
    <name evidence="3" type="ORF">PCOR1329_LOCUS36972</name>
</gene>
<reference evidence="3" key="1">
    <citation type="submission" date="2023-10" db="EMBL/GenBank/DDBJ databases">
        <authorList>
            <person name="Chen Y."/>
            <person name="Shah S."/>
            <person name="Dougan E. K."/>
            <person name="Thang M."/>
            <person name="Chan C."/>
        </authorList>
    </citation>
    <scope>NUCLEOTIDE SEQUENCE [LARGE SCALE GENOMIC DNA]</scope>
</reference>
<proteinExistence type="predicted"/>
<evidence type="ECO:0000313" key="4">
    <source>
        <dbReference type="Proteomes" id="UP001189429"/>
    </source>
</evidence>
<keyword evidence="2" id="KW-0812">Transmembrane</keyword>
<evidence type="ECO:0000313" key="3">
    <source>
        <dbReference type="EMBL" id="CAK0841907.1"/>
    </source>
</evidence>
<evidence type="ECO:0000256" key="2">
    <source>
        <dbReference type="SAM" id="Phobius"/>
    </source>
</evidence>
<comment type="caution">
    <text evidence="3">The sequence shown here is derived from an EMBL/GenBank/DDBJ whole genome shotgun (WGS) entry which is preliminary data.</text>
</comment>
<evidence type="ECO:0008006" key="5">
    <source>
        <dbReference type="Google" id="ProtNLM"/>
    </source>
</evidence>
<dbReference type="Proteomes" id="UP001189429">
    <property type="component" value="Unassembled WGS sequence"/>
</dbReference>
<keyword evidence="4" id="KW-1185">Reference proteome</keyword>
<feature type="transmembrane region" description="Helical" evidence="2">
    <location>
        <begin position="73"/>
        <end position="99"/>
    </location>
</feature>